<evidence type="ECO:0000313" key="1">
    <source>
        <dbReference type="EMBL" id="JAE32304.1"/>
    </source>
</evidence>
<dbReference type="EMBL" id="GBRH01165592">
    <property type="protein sequence ID" value="JAE32304.1"/>
    <property type="molecule type" value="Transcribed_RNA"/>
</dbReference>
<proteinExistence type="predicted"/>
<organism evidence="1">
    <name type="scientific">Arundo donax</name>
    <name type="common">Giant reed</name>
    <name type="synonym">Donax arundinaceus</name>
    <dbReference type="NCBI Taxonomy" id="35708"/>
    <lineage>
        <taxon>Eukaryota</taxon>
        <taxon>Viridiplantae</taxon>
        <taxon>Streptophyta</taxon>
        <taxon>Embryophyta</taxon>
        <taxon>Tracheophyta</taxon>
        <taxon>Spermatophyta</taxon>
        <taxon>Magnoliopsida</taxon>
        <taxon>Liliopsida</taxon>
        <taxon>Poales</taxon>
        <taxon>Poaceae</taxon>
        <taxon>PACMAD clade</taxon>
        <taxon>Arundinoideae</taxon>
        <taxon>Arundineae</taxon>
        <taxon>Arundo</taxon>
    </lineage>
</organism>
<reference evidence="1" key="2">
    <citation type="journal article" date="2015" name="Data Brief">
        <title>Shoot transcriptome of the giant reed, Arundo donax.</title>
        <authorList>
            <person name="Barrero R.A."/>
            <person name="Guerrero F.D."/>
            <person name="Moolhuijzen P."/>
            <person name="Goolsby J.A."/>
            <person name="Tidwell J."/>
            <person name="Bellgard S.E."/>
            <person name="Bellgard M.I."/>
        </authorList>
    </citation>
    <scope>NUCLEOTIDE SEQUENCE</scope>
    <source>
        <tissue evidence="1">Shoot tissue taken approximately 20 cm above the soil surface</tissue>
    </source>
</reference>
<accession>A0A0A9H913</accession>
<protein>
    <submittedName>
        <fullName evidence="1">Uncharacterized protein</fullName>
    </submittedName>
</protein>
<reference evidence="1" key="1">
    <citation type="submission" date="2014-09" db="EMBL/GenBank/DDBJ databases">
        <authorList>
            <person name="Magalhaes I.L.F."/>
            <person name="Oliveira U."/>
            <person name="Santos F.R."/>
            <person name="Vidigal T.H.D.A."/>
            <person name="Brescovit A.D."/>
            <person name="Santos A.J."/>
        </authorList>
    </citation>
    <scope>NUCLEOTIDE SEQUENCE</scope>
    <source>
        <tissue evidence="1">Shoot tissue taken approximately 20 cm above the soil surface</tissue>
    </source>
</reference>
<name>A0A0A9H913_ARUDO</name>
<sequence>MSSDDKRKLKKHNSL</sequence>